<accession>A0ABS3FKS3</accession>
<gene>
    <name evidence="1" type="ORF">J0895_00905</name>
</gene>
<sequence length="316" mass="35170">MTIFAKLIGQPQAVELLNQAVNRDRIAPAYLFAGAPGVGRSLAARYFLELLLTARNPGTTPASTRKLENHPDLLWIEPTYLDKGKMLTATEAAATGFKRKSPPQIRLEQIRQIGEFLGRHPLEALRKVVVLEEAQTMKESAANGLLKTLEEPGRASIILIAPGIDSLLPTLVSRCQRIPFYRLTDAQMGEVLATVGYPQILENPAVLAMAQGSPGTAIACWEKLQEIPAELLEKPLKPSLSTKQALEIAKEIDRTLDNEAQLWLIEYLQQAYWLSSQQRGTFNTHPLHLLDRARRYLLSYASPRLVWEVTLMGMKG</sequence>
<dbReference type="SUPFAM" id="SSF52540">
    <property type="entry name" value="P-loop containing nucleoside triphosphate hydrolases"/>
    <property type="match status" value="1"/>
</dbReference>
<dbReference type="Pfam" id="PF13177">
    <property type="entry name" value="DNA_pol3_delta2"/>
    <property type="match status" value="1"/>
</dbReference>
<evidence type="ECO:0000313" key="1">
    <source>
        <dbReference type="EMBL" id="MBO0347690.1"/>
    </source>
</evidence>
<protein>
    <submittedName>
        <fullName evidence="1">DNA polymerase III subunit delta</fullName>
        <ecNumber evidence="1">2.7.7.7</ecNumber>
    </submittedName>
</protein>
<dbReference type="PANTHER" id="PTHR11669:SF8">
    <property type="entry name" value="DNA POLYMERASE III SUBUNIT DELTA"/>
    <property type="match status" value="1"/>
</dbReference>
<keyword evidence="2" id="KW-1185">Reference proteome</keyword>
<dbReference type="Proteomes" id="UP000664844">
    <property type="component" value="Unassembled WGS sequence"/>
</dbReference>
<keyword evidence="1" id="KW-0808">Transferase</keyword>
<name>A0ABS3FKS3_9CYAN</name>
<dbReference type="PANTHER" id="PTHR11669">
    <property type="entry name" value="REPLICATION FACTOR C / DNA POLYMERASE III GAMMA-TAU SUBUNIT"/>
    <property type="match status" value="1"/>
</dbReference>
<dbReference type="NCBIfam" id="NF005638">
    <property type="entry name" value="PRK07399.1"/>
    <property type="match status" value="1"/>
</dbReference>
<proteinExistence type="predicted"/>
<dbReference type="InterPro" id="IPR027417">
    <property type="entry name" value="P-loop_NTPase"/>
</dbReference>
<dbReference type="EC" id="2.7.7.7" evidence="1"/>
<keyword evidence="1" id="KW-0548">Nucleotidyltransferase</keyword>
<dbReference type="RefSeq" id="WP_207086267.1">
    <property type="nucleotide sequence ID" value="NZ_JAFLQW010000027.1"/>
</dbReference>
<organism evidence="1 2">
    <name type="scientific">Phormidium pseudopriestleyi FRX01</name>
    <dbReference type="NCBI Taxonomy" id="1759528"/>
    <lineage>
        <taxon>Bacteria</taxon>
        <taxon>Bacillati</taxon>
        <taxon>Cyanobacteriota</taxon>
        <taxon>Cyanophyceae</taxon>
        <taxon>Oscillatoriophycideae</taxon>
        <taxon>Oscillatoriales</taxon>
        <taxon>Oscillatoriaceae</taxon>
        <taxon>Phormidium</taxon>
    </lineage>
</organism>
<dbReference type="EMBL" id="JAFLQW010000027">
    <property type="protein sequence ID" value="MBO0347690.1"/>
    <property type="molecule type" value="Genomic_DNA"/>
</dbReference>
<evidence type="ECO:0000313" key="2">
    <source>
        <dbReference type="Proteomes" id="UP000664844"/>
    </source>
</evidence>
<dbReference type="Gene3D" id="3.40.50.300">
    <property type="entry name" value="P-loop containing nucleotide triphosphate hydrolases"/>
    <property type="match status" value="1"/>
</dbReference>
<dbReference type="InterPro" id="IPR050238">
    <property type="entry name" value="DNA_Rep/Repair_Clamp_Loader"/>
</dbReference>
<reference evidence="1 2" key="1">
    <citation type="submission" date="2021-03" db="EMBL/GenBank/DDBJ databases">
        <title>Metabolic Capacity of the Antarctic Cyanobacterium Phormidium pseudopriestleyi that Sustains Oxygenic Photosynthesis in the Presence of Hydrogen Sulfide.</title>
        <authorList>
            <person name="Lumian J.E."/>
            <person name="Jungblut A.D."/>
            <person name="Dillon M.L."/>
            <person name="Hawes I."/>
            <person name="Doran P.T."/>
            <person name="Mackey T.J."/>
            <person name="Dick G.J."/>
            <person name="Grettenberger C.L."/>
            <person name="Sumner D.Y."/>
        </authorList>
    </citation>
    <scope>NUCLEOTIDE SEQUENCE [LARGE SCALE GENOMIC DNA]</scope>
    <source>
        <strain evidence="1 2">FRX01</strain>
    </source>
</reference>
<comment type="caution">
    <text evidence="1">The sequence shown here is derived from an EMBL/GenBank/DDBJ whole genome shotgun (WGS) entry which is preliminary data.</text>
</comment>
<dbReference type="GO" id="GO:0003887">
    <property type="term" value="F:DNA-directed DNA polymerase activity"/>
    <property type="evidence" value="ECO:0007669"/>
    <property type="project" value="UniProtKB-EC"/>
</dbReference>